<accession>A0AAV5S8J6</accession>
<evidence type="ECO:0000313" key="1">
    <source>
        <dbReference type="EMBL" id="GMS78482.1"/>
    </source>
</evidence>
<dbReference type="SUPFAM" id="SSF50242">
    <property type="entry name" value="TIMP-like"/>
    <property type="match status" value="1"/>
</dbReference>
<feature type="non-terminal residue" evidence="1">
    <location>
        <position position="1"/>
    </location>
</feature>
<dbReference type="Proteomes" id="UP001432027">
    <property type="component" value="Unassembled WGS sequence"/>
</dbReference>
<reference evidence="1" key="1">
    <citation type="submission" date="2023-10" db="EMBL/GenBank/DDBJ databases">
        <title>Genome assembly of Pristionchus species.</title>
        <authorList>
            <person name="Yoshida K."/>
            <person name="Sommer R.J."/>
        </authorList>
    </citation>
    <scope>NUCLEOTIDE SEQUENCE</scope>
    <source>
        <strain evidence="1">RS0144</strain>
    </source>
</reference>
<sequence length="81" mass="8928">RKGLNNIRYAVEHLEVFKKPSVLASLPSTVYGHSVCALHTANEGEEYLLAGGFRDGLLTTSFCGQVRPNVDGVWAPVLDWR</sequence>
<comment type="caution">
    <text evidence="1">The sequence shown here is derived from an EMBL/GenBank/DDBJ whole genome shotgun (WGS) entry which is preliminary data.</text>
</comment>
<evidence type="ECO:0000313" key="2">
    <source>
        <dbReference type="Proteomes" id="UP001432027"/>
    </source>
</evidence>
<keyword evidence="2" id="KW-1185">Reference proteome</keyword>
<dbReference type="InterPro" id="IPR008993">
    <property type="entry name" value="TIMP-like_OB-fold"/>
</dbReference>
<dbReference type="Gene3D" id="2.40.50.120">
    <property type="match status" value="1"/>
</dbReference>
<dbReference type="AlphaFoldDB" id="A0AAV5S8J6"/>
<organism evidence="1 2">
    <name type="scientific">Pristionchus entomophagus</name>
    <dbReference type="NCBI Taxonomy" id="358040"/>
    <lineage>
        <taxon>Eukaryota</taxon>
        <taxon>Metazoa</taxon>
        <taxon>Ecdysozoa</taxon>
        <taxon>Nematoda</taxon>
        <taxon>Chromadorea</taxon>
        <taxon>Rhabditida</taxon>
        <taxon>Rhabditina</taxon>
        <taxon>Diplogasteromorpha</taxon>
        <taxon>Diplogasteroidea</taxon>
        <taxon>Neodiplogasteridae</taxon>
        <taxon>Pristionchus</taxon>
    </lineage>
</organism>
<gene>
    <name evidence="1" type="ORF">PENTCL1PPCAC_657</name>
</gene>
<proteinExistence type="predicted"/>
<protein>
    <submittedName>
        <fullName evidence="1">Uncharacterized protein</fullName>
    </submittedName>
</protein>
<dbReference type="EMBL" id="BTSX01000001">
    <property type="protein sequence ID" value="GMS78482.1"/>
    <property type="molecule type" value="Genomic_DNA"/>
</dbReference>
<name>A0AAV5S8J6_9BILA</name>